<dbReference type="PATRIC" id="fig|1219045.3.peg.2295"/>
<reference evidence="1" key="1">
    <citation type="submission" date="2014-08" db="EMBL/GenBank/DDBJ databases">
        <title>Draft genome sequences of Sphingobium herbicidovorans.</title>
        <authorList>
            <person name="Gan H.M."/>
            <person name="Gan H.Y."/>
            <person name="Savka M.A."/>
        </authorList>
    </citation>
    <scope>NUCLEOTIDE SEQUENCE [LARGE SCALE GENOMIC DNA]</scope>
    <source>
        <strain evidence="1">NBRC 16415</strain>
    </source>
</reference>
<evidence type="ECO:0000313" key="2">
    <source>
        <dbReference type="Proteomes" id="UP000024284"/>
    </source>
</evidence>
<keyword evidence="2" id="KW-1185">Reference proteome</keyword>
<dbReference type="RefSeq" id="WP_156103365.1">
    <property type="nucleotide sequence ID" value="NZ_BCZD01000035.1"/>
</dbReference>
<comment type="caution">
    <text evidence="1">The sequence shown here is derived from an EMBL/GenBank/DDBJ whole genome shotgun (WGS) entry which is preliminary data.</text>
</comment>
<accession>A0A086P997</accession>
<organism evidence="1 2">
    <name type="scientific">Sphingobium herbicidovorans (strain ATCC 700291 / DSM 11019 / CCUG 56400 / KCTC 2939 / LMG 18315 / NBRC 16415 / MH)</name>
    <name type="common">Sphingomonas herbicidovorans</name>
    <dbReference type="NCBI Taxonomy" id="1219045"/>
    <lineage>
        <taxon>Bacteria</taxon>
        <taxon>Pseudomonadati</taxon>
        <taxon>Pseudomonadota</taxon>
        <taxon>Alphaproteobacteria</taxon>
        <taxon>Sphingomonadales</taxon>
        <taxon>Sphingomonadaceae</taxon>
        <taxon>Sphingobium</taxon>
    </lineage>
</organism>
<protein>
    <submittedName>
        <fullName evidence="1">Uncharacterized protein</fullName>
    </submittedName>
</protein>
<dbReference type="EMBL" id="JFZA02000018">
    <property type="protein sequence ID" value="KFG89965.1"/>
    <property type="molecule type" value="Genomic_DNA"/>
</dbReference>
<dbReference type="Proteomes" id="UP000024284">
    <property type="component" value="Unassembled WGS sequence"/>
</dbReference>
<sequence>MSFRAMFLQVMLSPLFWCFPIFPRHFPGQLYAGGPGDQNGQDPDLLHHLMNKVV</sequence>
<name>A0A086P997_SPHHM</name>
<proteinExistence type="predicted"/>
<evidence type="ECO:0000313" key="1">
    <source>
        <dbReference type="EMBL" id="KFG89965.1"/>
    </source>
</evidence>
<gene>
    <name evidence="1" type="ORF">BV98_002261</name>
</gene>
<dbReference type="AlphaFoldDB" id="A0A086P997"/>